<dbReference type="Proteomes" id="UP000427906">
    <property type="component" value="Chromosome"/>
</dbReference>
<organism evidence="1 2">
    <name type="scientific">Desulfosarcina alkanivorans</name>
    <dbReference type="NCBI Taxonomy" id="571177"/>
    <lineage>
        <taxon>Bacteria</taxon>
        <taxon>Pseudomonadati</taxon>
        <taxon>Thermodesulfobacteriota</taxon>
        <taxon>Desulfobacteria</taxon>
        <taxon>Desulfobacterales</taxon>
        <taxon>Desulfosarcinaceae</taxon>
        <taxon>Desulfosarcina</taxon>
    </lineage>
</organism>
<protein>
    <submittedName>
        <fullName evidence="1">Uncharacterized protein</fullName>
    </submittedName>
</protein>
<reference evidence="1 2" key="1">
    <citation type="submission" date="2019-11" db="EMBL/GenBank/DDBJ databases">
        <title>Comparative genomics of hydrocarbon-degrading Desulfosarcina strains.</title>
        <authorList>
            <person name="Watanabe M."/>
            <person name="Kojima H."/>
            <person name="Fukui M."/>
        </authorList>
    </citation>
    <scope>NUCLEOTIDE SEQUENCE [LARGE SCALE GENOMIC DNA]</scope>
    <source>
        <strain evidence="1 2">PL12</strain>
    </source>
</reference>
<dbReference type="KEGG" id="dalk:DSCA_48310"/>
<sequence>MNQSTETTTPSADLKCPTCRAQLKRRRSRHADDCERVCGGCGQTFDVCDRDTLSELKKKAP</sequence>
<proteinExistence type="predicted"/>
<gene>
    <name evidence="1" type="ORF">DSCA_48310</name>
</gene>
<evidence type="ECO:0000313" key="2">
    <source>
        <dbReference type="Proteomes" id="UP000427906"/>
    </source>
</evidence>
<keyword evidence="2" id="KW-1185">Reference proteome</keyword>
<name>A0A5K7YV43_9BACT</name>
<accession>A0A5K7YV43</accession>
<dbReference type="AlphaFoldDB" id="A0A5K7YV43"/>
<evidence type="ECO:0000313" key="1">
    <source>
        <dbReference type="EMBL" id="BBO70901.1"/>
    </source>
</evidence>
<dbReference type="EMBL" id="AP021874">
    <property type="protein sequence ID" value="BBO70901.1"/>
    <property type="molecule type" value="Genomic_DNA"/>
</dbReference>